<evidence type="ECO:0000256" key="1">
    <source>
        <dbReference type="ARBA" id="ARBA00006620"/>
    </source>
</evidence>
<dbReference type="InterPro" id="IPR038570">
    <property type="entry name" value="HicA_sf"/>
</dbReference>
<protein>
    <recommendedName>
        <fullName evidence="10">YcfA family protein</fullName>
    </recommendedName>
</protein>
<organism evidence="8 9">
    <name type="scientific">Candidatus Woesebacteria bacterium GW2011_GWB1_38_5b</name>
    <dbReference type="NCBI Taxonomy" id="1618569"/>
    <lineage>
        <taxon>Bacteria</taxon>
        <taxon>Candidatus Woeseibacteriota</taxon>
    </lineage>
</organism>
<evidence type="ECO:0000256" key="7">
    <source>
        <dbReference type="ARBA" id="ARBA00023016"/>
    </source>
</evidence>
<dbReference type="EMBL" id="LBUZ01000040">
    <property type="protein sequence ID" value="KKQ74113.1"/>
    <property type="molecule type" value="Genomic_DNA"/>
</dbReference>
<evidence type="ECO:0000256" key="2">
    <source>
        <dbReference type="ARBA" id="ARBA00022649"/>
    </source>
</evidence>
<dbReference type="GO" id="GO:0004519">
    <property type="term" value="F:endonuclease activity"/>
    <property type="evidence" value="ECO:0007669"/>
    <property type="project" value="UniProtKB-KW"/>
</dbReference>
<proteinExistence type="inferred from homology"/>
<evidence type="ECO:0000313" key="9">
    <source>
        <dbReference type="Proteomes" id="UP000034181"/>
    </source>
</evidence>
<keyword evidence="4" id="KW-0255">Endonuclease</keyword>
<keyword evidence="7" id="KW-0346">Stress response</keyword>
<reference evidence="8 9" key="1">
    <citation type="journal article" date="2015" name="Nature">
        <title>rRNA introns, odd ribosomes, and small enigmatic genomes across a large radiation of phyla.</title>
        <authorList>
            <person name="Brown C.T."/>
            <person name="Hug L.A."/>
            <person name="Thomas B.C."/>
            <person name="Sharon I."/>
            <person name="Castelle C.J."/>
            <person name="Singh A."/>
            <person name="Wilkins M.J."/>
            <person name="Williams K.H."/>
            <person name="Banfield J.F."/>
        </authorList>
    </citation>
    <scope>NUCLEOTIDE SEQUENCE [LARGE SCALE GENOMIC DNA]</scope>
</reference>
<keyword evidence="3" id="KW-0540">Nuclease</keyword>
<dbReference type="Proteomes" id="UP000034181">
    <property type="component" value="Unassembled WGS sequence"/>
</dbReference>
<evidence type="ECO:0000256" key="4">
    <source>
        <dbReference type="ARBA" id="ARBA00022759"/>
    </source>
</evidence>
<keyword evidence="6" id="KW-0694">RNA-binding</keyword>
<dbReference type="AlphaFoldDB" id="A0A0G0K353"/>
<name>A0A0G0K353_9BACT</name>
<comment type="caution">
    <text evidence="8">The sequence shown here is derived from an EMBL/GenBank/DDBJ whole genome shotgun (WGS) entry which is preliminary data.</text>
</comment>
<dbReference type="InterPro" id="IPR012933">
    <property type="entry name" value="HicA_mRNA_interferase"/>
</dbReference>
<accession>A0A0G0K353</accession>
<evidence type="ECO:0000256" key="5">
    <source>
        <dbReference type="ARBA" id="ARBA00022801"/>
    </source>
</evidence>
<dbReference type="SUPFAM" id="SSF54786">
    <property type="entry name" value="YcfA/nrd intein domain"/>
    <property type="match status" value="1"/>
</dbReference>
<evidence type="ECO:0000256" key="6">
    <source>
        <dbReference type="ARBA" id="ARBA00022884"/>
    </source>
</evidence>
<keyword evidence="5" id="KW-0378">Hydrolase</keyword>
<keyword evidence="2" id="KW-1277">Toxin-antitoxin system</keyword>
<evidence type="ECO:0000256" key="3">
    <source>
        <dbReference type="ARBA" id="ARBA00022722"/>
    </source>
</evidence>
<dbReference type="Pfam" id="PF07927">
    <property type="entry name" value="HicA_toxin"/>
    <property type="match status" value="1"/>
</dbReference>
<sequence length="71" mass="8073">MPAIKPKKLLKILKRKGFYIDHQVGSHIVLLSKIDLTKRVTLPMHNKDLKPGTLASVLKQAGLERKDIFKN</sequence>
<comment type="similarity">
    <text evidence="1">Belongs to the HicA mRNA interferase family.</text>
</comment>
<dbReference type="GO" id="GO:0016787">
    <property type="term" value="F:hydrolase activity"/>
    <property type="evidence" value="ECO:0007669"/>
    <property type="project" value="UniProtKB-KW"/>
</dbReference>
<evidence type="ECO:0000313" key="8">
    <source>
        <dbReference type="EMBL" id="KKQ74113.1"/>
    </source>
</evidence>
<dbReference type="Gene3D" id="3.30.920.30">
    <property type="entry name" value="Hypothetical protein"/>
    <property type="match status" value="1"/>
</dbReference>
<dbReference type="GO" id="GO:0003729">
    <property type="term" value="F:mRNA binding"/>
    <property type="evidence" value="ECO:0007669"/>
    <property type="project" value="InterPro"/>
</dbReference>
<gene>
    <name evidence="8" type="ORF">US96_C0040G0005</name>
</gene>
<evidence type="ECO:0008006" key="10">
    <source>
        <dbReference type="Google" id="ProtNLM"/>
    </source>
</evidence>